<feature type="region of interest" description="Disordered" evidence="1">
    <location>
        <begin position="41"/>
        <end position="60"/>
    </location>
</feature>
<evidence type="ECO:0008006" key="5">
    <source>
        <dbReference type="Google" id="ProtNLM"/>
    </source>
</evidence>
<keyword evidence="4" id="KW-1185">Reference proteome</keyword>
<evidence type="ECO:0000256" key="2">
    <source>
        <dbReference type="SAM" id="Phobius"/>
    </source>
</evidence>
<proteinExistence type="predicted"/>
<dbReference type="InterPro" id="IPR021550">
    <property type="entry name" value="DUF2897"/>
</dbReference>
<evidence type="ECO:0000313" key="4">
    <source>
        <dbReference type="Proteomes" id="UP000295830"/>
    </source>
</evidence>
<comment type="caution">
    <text evidence="3">The sequence shown here is derived from an EMBL/GenBank/DDBJ whole genome shotgun (WGS) entry which is preliminary data.</text>
</comment>
<evidence type="ECO:0000256" key="1">
    <source>
        <dbReference type="SAM" id="MobiDB-lite"/>
    </source>
</evidence>
<dbReference type="AlphaFoldDB" id="A0A4R7JWB9"/>
<gene>
    <name evidence="3" type="ORF">DES49_1845</name>
</gene>
<dbReference type="RefSeq" id="WP_133736087.1">
    <property type="nucleotide sequence ID" value="NZ_SOAX01000003.1"/>
</dbReference>
<sequence length="60" mass="7111">MSVTEWIILIAVLGSLLGGLFMLKNRAHKLEVSKEQMERIRQRKEELEEQEEREKAENDQ</sequence>
<protein>
    <recommendedName>
        <fullName evidence="5">DUF2897 family protein</fullName>
    </recommendedName>
</protein>
<feature type="transmembrane region" description="Helical" evidence="2">
    <location>
        <begin position="6"/>
        <end position="23"/>
    </location>
</feature>
<dbReference type="Pfam" id="PF11446">
    <property type="entry name" value="DUF2897"/>
    <property type="match status" value="1"/>
</dbReference>
<organism evidence="3 4">
    <name type="scientific">Halospina denitrificans</name>
    <dbReference type="NCBI Taxonomy" id="332522"/>
    <lineage>
        <taxon>Bacteria</taxon>
        <taxon>Pseudomonadati</taxon>
        <taxon>Pseudomonadota</taxon>
        <taxon>Gammaproteobacteria</taxon>
        <taxon>Halospina</taxon>
    </lineage>
</organism>
<dbReference type="OrthoDB" id="6184284at2"/>
<dbReference type="EMBL" id="SOAX01000003">
    <property type="protein sequence ID" value="TDT41743.1"/>
    <property type="molecule type" value="Genomic_DNA"/>
</dbReference>
<evidence type="ECO:0000313" key="3">
    <source>
        <dbReference type="EMBL" id="TDT41743.1"/>
    </source>
</evidence>
<keyword evidence="2" id="KW-0812">Transmembrane</keyword>
<dbReference type="Proteomes" id="UP000295830">
    <property type="component" value="Unassembled WGS sequence"/>
</dbReference>
<accession>A0A4R7JWB9</accession>
<name>A0A4R7JWB9_9GAMM</name>
<keyword evidence="2" id="KW-1133">Transmembrane helix</keyword>
<keyword evidence="2" id="KW-0472">Membrane</keyword>
<reference evidence="3 4" key="1">
    <citation type="submission" date="2019-03" db="EMBL/GenBank/DDBJ databases">
        <title>Genomic Encyclopedia of Type Strains, Phase IV (KMG-IV): sequencing the most valuable type-strain genomes for metagenomic binning, comparative biology and taxonomic classification.</title>
        <authorList>
            <person name="Goeker M."/>
        </authorList>
    </citation>
    <scope>NUCLEOTIDE SEQUENCE [LARGE SCALE GENOMIC DNA]</scope>
    <source>
        <strain evidence="3 4">DSM 15505</strain>
    </source>
</reference>